<dbReference type="GO" id="GO:0008233">
    <property type="term" value="F:peptidase activity"/>
    <property type="evidence" value="ECO:0007669"/>
    <property type="project" value="UniProtKB-KW"/>
</dbReference>
<proteinExistence type="predicted"/>
<dbReference type="RefSeq" id="WP_253447720.1">
    <property type="nucleotide sequence ID" value="NZ_JALJYF010000002.1"/>
</dbReference>
<feature type="transmembrane region" description="Helical" evidence="1">
    <location>
        <begin position="128"/>
        <end position="147"/>
    </location>
</feature>
<keyword evidence="4" id="KW-1185">Reference proteome</keyword>
<keyword evidence="3" id="KW-0645">Protease</keyword>
<name>A0ABT1G8V9_9GAMM</name>
<organism evidence="3 4">
    <name type="scientific">Natronospira proteinivora</name>
    <dbReference type="NCBI Taxonomy" id="1807133"/>
    <lineage>
        <taxon>Bacteria</taxon>
        <taxon>Pseudomonadati</taxon>
        <taxon>Pseudomonadota</taxon>
        <taxon>Gammaproteobacteria</taxon>
        <taxon>Natronospirales</taxon>
        <taxon>Natronospiraceae</taxon>
        <taxon>Natronospira</taxon>
    </lineage>
</organism>
<feature type="transmembrane region" description="Helical" evidence="1">
    <location>
        <begin position="15"/>
        <end position="36"/>
    </location>
</feature>
<dbReference type="Pfam" id="PF02517">
    <property type="entry name" value="Rce1-like"/>
    <property type="match status" value="1"/>
</dbReference>
<dbReference type="NCBIfam" id="NF033192">
    <property type="entry name" value="JDVT-CAAX"/>
    <property type="match status" value="1"/>
</dbReference>
<feature type="domain" description="CAAX prenyl protease 2/Lysostaphin resistance protein A-like" evidence="2">
    <location>
        <begin position="46"/>
        <end position="140"/>
    </location>
</feature>
<accession>A0ABT1G8V9</accession>
<protein>
    <submittedName>
        <fullName evidence="3">Membrane protease YdiL (CAAX protease family)</fullName>
    </submittedName>
</protein>
<evidence type="ECO:0000259" key="2">
    <source>
        <dbReference type="Pfam" id="PF02517"/>
    </source>
</evidence>
<evidence type="ECO:0000313" key="3">
    <source>
        <dbReference type="EMBL" id="MCP1727482.1"/>
    </source>
</evidence>
<feature type="transmembrane region" description="Helical" evidence="1">
    <location>
        <begin position="104"/>
        <end position="121"/>
    </location>
</feature>
<dbReference type="Proteomes" id="UP001523550">
    <property type="component" value="Unassembled WGS sequence"/>
</dbReference>
<reference evidence="3 4" key="1">
    <citation type="submission" date="2022-03" db="EMBL/GenBank/DDBJ databases">
        <title>Genomic Encyclopedia of Type Strains, Phase III (KMG-III): the genomes of soil and plant-associated and newly described type strains.</title>
        <authorList>
            <person name="Whitman W."/>
        </authorList>
    </citation>
    <scope>NUCLEOTIDE SEQUENCE [LARGE SCALE GENOMIC DNA]</scope>
    <source>
        <strain evidence="3 4">BSker1</strain>
    </source>
</reference>
<sequence>MRPLRFGGIRWKDDVFWLVMTLGPITWSAMLFVLTPTDNWGWPLQNRWVFLLPVLIYPVMEEIVFRGLIQDWIASKTQKAFGILTLANLITSVLFAASHLIYQTPLWAALIFFPSLIFGWFRERHNTLGSPILIHVWYNFGMVWFFGG</sequence>
<dbReference type="GO" id="GO:0006508">
    <property type="term" value="P:proteolysis"/>
    <property type="evidence" value="ECO:0007669"/>
    <property type="project" value="UniProtKB-KW"/>
</dbReference>
<feature type="transmembrane region" description="Helical" evidence="1">
    <location>
        <begin position="48"/>
        <end position="68"/>
    </location>
</feature>
<evidence type="ECO:0000313" key="4">
    <source>
        <dbReference type="Proteomes" id="UP001523550"/>
    </source>
</evidence>
<comment type="caution">
    <text evidence="3">The sequence shown here is derived from an EMBL/GenBank/DDBJ whole genome shotgun (WGS) entry which is preliminary data.</text>
</comment>
<gene>
    <name evidence="3" type="ORF">J2T60_001482</name>
</gene>
<dbReference type="InterPro" id="IPR003675">
    <property type="entry name" value="Rce1/LyrA-like_dom"/>
</dbReference>
<keyword evidence="3" id="KW-0378">Hydrolase</keyword>
<dbReference type="EMBL" id="JALJYF010000002">
    <property type="protein sequence ID" value="MCP1727482.1"/>
    <property type="molecule type" value="Genomic_DNA"/>
</dbReference>
<keyword evidence="1" id="KW-0472">Membrane</keyword>
<keyword evidence="1" id="KW-1133">Transmembrane helix</keyword>
<evidence type="ECO:0000256" key="1">
    <source>
        <dbReference type="SAM" id="Phobius"/>
    </source>
</evidence>
<keyword evidence="1" id="KW-0812">Transmembrane</keyword>